<keyword evidence="8" id="KW-1185">Reference proteome</keyword>
<feature type="domain" description="Mannose-6-phosphate isomerase cupin" evidence="6">
    <location>
        <begin position="248"/>
        <end position="320"/>
    </location>
</feature>
<proteinExistence type="predicted"/>
<dbReference type="Pfam" id="PF20511">
    <property type="entry name" value="PMI_typeI_cat"/>
    <property type="match status" value="1"/>
</dbReference>
<dbReference type="Pfam" id="PF21621">
    <property type="entry name" value="MPI_cupin_dom"/>
    <property type="match status" value="1"/>
</dbReference>
<dbReference type="PANTHER" id="PTHR42742:SF3">
    <property type="entry name" value="FRUCTOKINASE"/>
    <property type="match status" value="1"/>
</dbReference>
<dbReference type="InterPro" id="IPR046457">
    <property type="entry name" value="PMI_typeI_cat"/>
</dbReference>
<evidence type="ECO:0000256" key="4">
    <source>
        <dbReference type="ARBA" id="ARBA00030762"/>
    </source>
</evidence>
<feature type="domain" description="Phosphomannose isomerase type I catalytic" evidence="5">
    <location>
        <begin position="8"/>
        <end position="111"/>
    </location>
</feature>
<organism evidence="7 8">
    <name type="scientific">Alistipes hominis</name>
    <dbReference type="NCBI Taxonomy" id="2763015"/>
    <lineage>
        <taxon>Bacteria</taxon>
        <taxon>Pseudomonadati</taxon>
        <taxon>Bacteroidota</taxon>
        <taxon>Bacteroidia</taxon>
        <taxon>Bacteroidales</taxon>
        <taxon>Rikenellaceae</taxon>
        <taxon>Alistipes</taxon>
    </lineage>
</organism>
<reference evidence="7 8" key="1">
    <citation type="submission" date="2020-08" db="EMBL/GenBank/DDBJ databases">
        <title>Genome public.</title>
        <authorList>
            <person name="Liu C."/>
            <person name="Sun Q."/>
        </authorList>
    </citation>
    <scope>NUCLEOTIDE SEQUENCE [LARGE SCALE GENOMIC DNA]</scope>
    <source>
        <strain evidence="7 8">New-7</strain>
    </source>
</reference>
<comment type="caution">
    <text evidence="7">The sequence shown here is derived from an EMBL/GenBank/DDBJ whole genome shotgun (WGS) entry which is preliminary data.</text>
</comment>
<dbReference type="SUPFAM" id="SSF51182">
    <property type="entry name" value="RmlC-like cupins"/>
    <property type="match status" value="1"/>
</dbReference>
<protein>
    <recommendedName>
        <fullName evidence="3">Phosphohexomutase</fullName>
    </recommendedName>
    <alternativeName>
        <fullName evidence="4">Phosphomannose isomerase</fullName>
    </alternativeName>
</protein>
<name>A0ABR7CKN6_9BACT</name>
<sequence>MLYPLKFRPRPKERIWGGRRLSEKLGKRLPRERTIGESWEISGLDGDVSVVGNGILAGNNLEELIEVYMGDLVGDKIYEKFGLQFPLLIKYIDAQDKLSVQVHPDDALAAKRYGGYGKSEMWYVLDCDPGAELYLGFDGDVSRERYAEHVERGTLPEILSRPKVSPGDAFFIPAGTIHAIGKGILLAEIQQASDVTYRIYDWGRTDASGKGRELHTDLAADAIRFDNDIPYRITAEPRTNEAVPLKRSPYFTVNLIGLDGAVERNHVERDSFVVYMLTEGRATLGWEGGSETVKKGETLLVPACIEEVTLTGQGKLLEIYIE</sequence>
<evidence type="ECO:0000256" key="1">
    <source>
        <dbReference type="ARBA" id="ARBA00022723"/>
    </source>
</evidence>
<dbReference type="PANTHER" id="PTHR42742">
    <property type="entry name" value="TRANSCRIPTIONAL REPRESSOR MPRA"/>
    <property type="match status" value="1"/>
</dbReference>
<evidence type="ECO:0000313" key="8">
    <source>
        <dbReference type="Proteomes" id="UP000636891"/>
    </source>
</evidence>
<evidence type="ECO:0000259" key="6">
    <source>
        <dbReference type="Pfam" id="PF21621"/>
    </source>
</evidence>
<dbReference type="PIRSF" id="PIRSF036894">
    <property type="entry name" value="PMI_Firm_short"/>
    <property type="match status" value="1"/>
</dbReference>
<dbReference type="InterPro" id="IPR014710">
    <property type="entry name" value="RmlC-like_jellyroll"/>
</dbReference>
<dbReference type="CDD" id="cd07010">
    <property type="entry name" value="cupin_PMI_type_I_N_bac"/>
    <property type="match status" value="1"/>
</dbReference>
<dbReference type="InterPro" id="IPR014628">
    <property type="entry name" value="Man6P_isomerase_Firm_short"/>
</dbReference>
<dbReference type="InterPro" id="IPR011051">
    <property type="entry name" value="RmlC_Cupin_sf"/>
</dbReference>
<dbReference type="Proteomes" id="UP000636891">
    <property type="component" value="Unassembled WGS sequence"/>
</dbReference>
<keyword evidence="7" id="KW-0413">Isomerase</keyword>
<evidence type="ECO:0000313" key="7">
    <source>
        <dbReference type="EMBL" id="MBC5616218.1"/>
    </source>
</evidence>
<evidence type="ECO:0000259" key="5">
    <source>
        <dbReference type="Pfam" id="PF20511"/>
    </source>
</evidence>
<dbReference type="InterPro" id="IPR049071">
    <property type="entry name" value="MPI_cupin_dom"/>
</dbReference>
<keyword evidence="1" id="KW-0479">Metal-binding</keyword>
<dbReference type="Gene3D" id="2.60.120.10">
    <property type="entry name" value="Jelly Rolls"/>
    <property type="match status" value="2"/>
</dbReference>
<accession>A0ABR7CKN6</accession>
<dbReference type="EMBL" id="JACOOK010000002">
    <property type="protein sequence ID" value="MBC5616218.1"/>
    <property type="molecule type" value="Genomic_DNA"/>
</dbReference>
<dbReference type="InterPro" id="IPR051804">
    <property type="entry name" value="Carb_Metab_Reg_Kinase/Isom"/>
</dbReference>
<dbReference type="GO" id="GO:0016853">
    <property type="term" value="F:isomerase activity"/>
    <property type="evidence" value="ECO:0007669"/>
    <property type="project" value="UniProtKB-KW"/>
</dbReference>
<gene>
    <name evidence="7" type="ORF">H8S08_04180</name>
</gene>
<evidence type="ECO:0000256" key="3">
    <source>
        <dbReference type="ARBA" id="ARBA00029741"/>
    </source>
</evidence>
<evidence type="ECO:0000256" key="2">
    <source>
        <dbReference type="ARBA" id="ARBA00022833"/>
    </source>
</evidence>
<keyword evidence="2" id="KW-0862">Zinc</keyword>
<dbReference type="RefSeq" id="WP_101571853.1">
    <property type="nucleotide sequence ID" value="NZ_JACOOK010000002.1"/>
</dbReference>